<comment type="caution">
    <text evidence="1">The sequence shown here is derived from an EMBL/GenBank/DDBJ whole genome shotgun (WGS) entry which is preliminary data.</text>
</comment>
<organism evidence="1 2">
    <name type="scientific">Vitis vinifera</name>
    <name type="common">Grape</name>
    <dbReference type="NCBI Taxonomy" id="29760"/>
    <lineage>
        <taxon>Eukaryota</taxon>
        <taxon>Viridiplantae</taxon>
        <taxon>Streptophyta</taxon>
        <taxon>Embryophyta</taxon>
        <taxon>Tracheophyta</taxon>
        <taxon>Spermatophyta</taxon>
        <taxon>Magnoliopsida</taxon>
        <taxon>eudicotyledons</taxon>
        <taxon>Gunneridae</taxon>
        <taxon>Pentapetalae</taxon>
        <taxon>rosids</taxon>
        <taxon>Vitales</taxon>
        <taxon>Vitaceae</taxon>
        <taxon>Viteae</taxon>
        <taxon>Vitis</taxon>
    </lineage>
</organism>
<protein>
    <submittedName>
        <fullName evidence="1">Uncharacterized protein</fullName>
    </submittedName>
</protein>
<sequence length="157" mass="18058">MAATALCNHSGELEIVQLYHGHGRNSDNTPKFFSFCTYERKSTTIYRLQGGKNTDRIVLQILPKGLKTCGSSIALTQWYDKLDPVVKQKVDNAGFGGFISSLCPSSRAEKVRVISLAERWWDTTIVQSRWYRLLTREVLRHICLGISDWYRVIRKKF</sequence>
<reference evidence="1 2" key="1">
    <citation type="journal article" date="2018" name="PLoS Genet.">
        <title>Population sequencing reveals clonal diversity and ancestral inbreeding in the grapevine cultivar Chardonnay.</title>
        <authorList>
            <person name="Roach M.J."/>
            <person name="Johnson D.L."/>
            <person name="Bohlmann J."/>
            <person name="van Vuuren H.J."/>
            <person name="Jones S.J."/>
            <person name="Pretorius I.S."/>
            <person name="Schmidt S.A."/>
            <person name="Borneman A.R."/>
        </authorList>
    </citation>
    <scope>NUCLEOTIDE SEQUENCE [LARGE SCALE GENOMIC DNA]</scope>
    <source>
        <strain evidence="2">cv. Chardonnay</strain>
        <tissue evidence="1">Leaf</tissue>
    </source>
</reference>
<evidence type="ECO:0000313" key="1">
    <source>
        <dbReference type="EMBL" id="RVW84877.1"/>
    </source>
</evidence>
<dbReference type="AlphaFoldDB" id="A0A438HKC0"/>
<dbReference type="EMBL" id="QGNW01000210">
    <property type="protein sequence ID" value="RVW84877.1"/>
    <property type="molecule type" value="Genomic_DNA"/>
</dbReference>
<name>A0A438HKC0_VITVI</name>
<dbReference type="Proteomes" id="UP000288805">
    <property type="component" value="Unassembled WGS sequence"/>
</dbReference>
<proteinExistence type="predicted"/>
<evidence type="ECO:0000313" key="2">
    <source>
        <dbReference type="Proteomes" id="UP000288805"/>
    </source>
</evidence>
<gene>
    <name evidence="1" type="ORF">CK203_062038</name>
</gene>
<accession>A0A438HKC0</accession>